<name>A0A5R8LK43_LACZE</name>
<dbReference type="AlphaFoldDB" id="A0A5R8LK43"/>
<protein>
    <submittedName>
        <fullName evidence="2">Uncharacterized protein</fullName>
    </submittedName>
</protein>
<proteinExistence type="predicted"/>
<keyword evidence="1" id="KW-0812">Transmembrane</keyword>
<dbReference type="EMBL" id="VBWN01000001">
    <property type="protein sequence ID" value="TLF43319.1"/>
    <property type="molecule type" value="Genomic_DNA"/>
</dbReference>
<evidence type="ECO:0000313" key="5">
    <source>
        <dbReference type="Proteomes" id="UP000309885"/>
    </source>
</evidence>
<dbReference type="GeneID" id="93268541"/>
<organism evidence="2 5">
    <name type="scientific">Lacticaseibacillus zeae</name>
    <name type="common">Lactobacillus zeae</name>
    <dbReference type="NCBI Taxonomy" id="57037"/>
    <lineage>
        <taxon>Bacteria</taxon>
        <taxon>Bacillati</taxon>
        <taxon>Bacillota</taxon>
        <taxon>Bacilli</taxon>
        <taxon>Lactobacillales</taxon>
        <taxon>Lactobacillaceae</taxon>
        <taxon>Lacticaseibacillus</taxon>
    </lineage>
</organism>
<comment type="caution">
    <text evidence="2">The sequence shown here is derived from an EMBL/GenBank/DDBJ whole genome shotgun (WGS) entry which is preliminary data.</text>
</comment>
<evidence type="ECO:0000256" key="1">
    <source>
        <dbReference type="SAM" id="Phobius"/>
    </source>
</evidence>
<feature type="transmembrane region" description="Helical" evidence="1">
    <location>
        <begin position="15"/>
        <end position="36"/>
    </location>
</feature>
<dbReference type="Proteomes" id="UP000309885">
    <property type="component" value="Unassembled WGS sequence"/>
</dbReference>
<evidence type="ECO:0000313" key="4">
    <source>
        <dbReference type="Proteomes" id="UP000307781"/>
    </source>
</evidence>
<accession>A0A5R8LK43</accession>
<sequence>MQALITRFSYRRVKWFLIGLTIVLLIAFVICLSLTIKTYNDFNTWKTVNLF</sequence>
<reference evidence="4 5" key="1">
    <citation type="submission" date="2019-05" db="EMBL/GenBank/DDBJ databases">
        <title>Genome-based reclassification of Lactobacillus casei as Lactobacillus casei subsp. casei. subsp.nov., description of Lactobacillus casei subsp. zeae subsp. nov., and emended description of Lactobacillus casei.</title>
        <authorList>
            <person name="Huang C.-H."/>
        </authorList>
    </citation>
    <scope>NUCLEOTIDE SEQUENCE [LARGE SCALE GENOMIC DNA]</scope>
    <source>
        <strain evidence="2 5">CRBIP24.44</strain>
        <strain evidence="3 4">CRBIP24.58</strain>
    </source>
</reference>
<keyword evidence="1" id="KW-1133">Transmembrane helix</keyword>
<gene>
    <name evidence="3" type="ORF">FEI14_00050</name>
    <name evidence="2" type="ORF">FEI15_12775</name>
</gene>
<evidence type="ECO:0000313" key="3">
    <source>
        <dbReference type="EMBL" id="TLF43319.1"/>
    </source>
</evidence>
<dbReference type="EMBL" id="VBWO01000014">
    <property type="protein sequence ID" value="TLF37552.1"/>
    <property type="molecule type" value="Genomic_DNA"/>
</dbReference>
<dbReference type="RefSeq" id="WP_093997912.1">
    <property type="nucleotide sequence ID" value="NZ_CABMJL010000019.1"/>
</dbReference>
<evidence type="ECO:0000313" key="2">
    <source>
        <dbReference type="EMBL" id="TLF37552.1"/>
    </source>
</evidence>
<dbReference type="Proteomes" id="UP000307781">
    <property type="component" value="Unassembled WGS sequence"/>
</dbReference>
<keyword evidence="1" id="KW-0472">Membrane</keyword>